<dbReference type="Pfam" id="PF01743">
    <property type="entry name" value="PolyA_pol"/>
    <property type="match status" value="1"/>
</dbReference>
<dbReference type="Proteomes" id="UP000199256">
    <property type="component" value="Unassembled WGS sequence"/>
</dbReference>
<evidence type="ECO:0000259" key="10">
    <source>
        <dbReference type="Pfam" id="PF01743"/>
    </source>
</evidence>
<evidence type="ECO:0000256" key="9">
    <source>
        <dbReference type="SAM" id="MobiDB-lite"/>
    </source>
</evidence>
<dbReference type="Gene3D" id="1.10.3090.10">
    <property type="entry name" value="cca-adding enzyme, domain 2"/>
    <property type="match status" value="1"/>
</dbReference>
<feature type="active site" evidence="7">
    <location>
        <position position="167"/>
    </location>
</feature>
<keyword evidence="4 7" id="KW-0067">ATP-binding</keyword>
<feature type="domain" description="tRNA nucleotidyltransferase/poly(A) polymerase RNA and SrmB- binding" evidence="12">
    <location>
        <begin position="225"/>
        <end position="286"/>
    </location>
</feature>
<dbReference type="GO" id="GO:0006397">
    <property type="term" value="P:mRNA processing"/>
    <property type="evidence" value="ECO:0007669"/>
    <property type="project" value="UniProtKB-KW"/>
</dbReference>
<dbReference type="InterPro" id="IPR002646">
    <property type="entry name" value="PolA_pol_head_dom"/>
</dbReference>
<dbReference type="PANTHER" id="PTHR43051">
    <property type="entry name" value="POLYNUCLEOTIDE ADENYLYLTRANSFERASE FAMILY PROTEIN"/>
    <property type="match status" value="1"/>
</dbReference>
<evidence type="ECO:0000256" key="4">
    <source>
        <dbReference type="ARBA" id="ARBA00022840"/>
    </source>
</evidence>
<keyword evidence="14" id="KW-1185">Reference proteome</keyword>
<dbReference type="AlphaFoldDB" id="A0A1H7LGT9"/>
<dbReference type="Pfam" id="PF12626">
    <property type="entry name" value="PolyA_pol_arg_C"/>
    <property type="match status" value="1"/>
</dbReference>
<dbReference type="InterPro" id="IPR025866">
    <property type="entry name" value="PolyA_pol_arg_C_dom"/>
</dbReference>
<accession>A0A1H7LGT9</accession>
<keyword evidence="2 7" id="KW-0808">Transferase</keyword>
<evidence type="ECO:0000256" key="7">
    <source>
        <dbReference type="HAMAP-Rule" id="MF_00957"/>
    </source>
</evidence>
<name>A0A1H7LGT9_9GAMM</name>
<organism evidence="13 14">
    <name type="scientific">Ectothiorhodospira marina</name>
    <dbReference type="NCBI Taxonomy" id="1396821"/>
    <lineage>
        <taxon>Bacteria</taxon>
        <taxon>Pseudomonadati</taxon>
        <taxon>Pseudomonadota</taxon>
        <taxon>Gammaproteobacteria</taxon>
        <taxon>Chromatiales</taxon>
        <taxon>Ectothiorhodospiraceae</taxon>
        <taxon>Ectothiorhodospira</taxon>
    </lineage>
</organism>
<evidence type="ECO:0000256" key="2">
    <source>
        <dbReference type="ARBA" id="ARBA00022679"/>
    </source>
</evidence>
<dbReference type="SUPFAM" id="SSF81301">
    <property type="entry name" value="Nucleotidyltransferase"/>
    <property type="match status" value="1"/>
</dbReference>
<feature type="compositionally biased region" description="Basic residues" evidence="9">
    <location>
        <begin position="447"/>
        <end position="461"/>
    </location>
</feature>
<comment type="function">
    <text evidence="7">Adds poly(A) tail to the 3' end of many RNAs, which usually targets these RNAs for decay. Plays a significant role in the global control of gene expression, through influencing the rate of transcript degradation, and in the general RNA quality control.</text>
</comment>
<dbReference type="InterPro" id="IPR010206">
    <property type="entry name" value="PolA_pol_I"/>
</dbReference>
<dbReference type="CDD" id="cd05398">
    <property type="entry name" value="NT_ClassII-CCAase"/>
    <property type="match status" value="1"/>
</dbReference>
<dbReference type="GO" id="GO:0005524">
    <property type="term" value="F:ATP binding"/>
    <property type="evidence" value="ECO:0007669"/>
    <property type="project" value="UniProtKB-UniRule"/>
</dbReference>
<dbReference type="GO" id="GO:0043633">
    <property type="term" value="P:polyadenylation-dependent RNA catabolic process"/>
    <property type="evidence" value="ECO:0007669"/>
    <property type="project" value="InterPro"/>
</dbReference>
<evidence type="ECO:0000256" key="1">
    <source>
        <dbReference type="ARBA" id="ARBA00022664"/>
    </source>
</evidence>
<keyword evidence="6 7" id="KW-0804">Transcription</keyword>
<feature type="domain" description="Polymerase A arginine-rich C-terminal" evidence="11">
    <location>
        <begin position="342"/>
        <end position="456"/>
    </location>
</feature>
<dbReference type="InterPro" id="IPR043519">
    <property type="entry name" value="NT_sf"/>
</dbReference>
<dbReference type="PANTHER" id="PTHR43051:SF1">
    <property type="entry name" value="POLYNUCLEOTIDE ADENYLYLTRANSFERASE FAMILY PROTEIN"/>
    <property type="match status" value="1"/>
</dbReference>
<keyword evidence="3 7" id="KW-0547">Nucleotide-binding</keyword>
<feature type="domain" description="Poly A polymerase head" evidence="10">
    <location>
        <begin position="61"/>
        <end position="198"/>
    </location>
</feature>
<feature type="active site" evidence="7">
    <location>
        <position position="79"/>
    </location>
</feature>
<dbReference type="Pfam" id="PF12627">
    <property type="entry name" value="PolyA_pol_RNAbd"/>
    <property type="match status" value="1"/>
</dbReference>
<dbReference type="NCBIfam" id="TIGR01942">
    <property type="entry name" value="pcnB"/>
    <property type="match status" value="1"/>
</dbReference>
<dbReference type="InterPro" id="IPR032828">
    <property type="entry name" value="PolyA_RNA-bd"/>
</dbReference>
<comment type="catalytic activity">
    <reaction evidence="7">
        <text>RNA(n) + ATP = RNA(n)-3'-adenine ribonucleotide + diphosphate</text>
        <dbReference type="Rhea" id="RHEA:11332"/>
        <dbReference type="Rhea" id="RHEA-COMP:14527"/>
        <dbReference type="Rhea" id="RHEA-COMP:17347"/>
        <dbReference type="ChEBI" id="CHEBI:30616"/>
        <dbReference type="ChEBI" id="CHEBI:33019"/>
        <dbReference type="ChEBI" id="CHEBI:140395"/>
        <dbReference type="ChEBI" id="CHEBI:173115"/>
        <dbReference type="EC" id="2.7.7.19"/>
    </reaction>
</comment>
<evidence type="ECO:0000256" key="5">
    <source>
        <dbReference type="ARBA" id="ARBA00022884"/>
    </source>
</evidence>
<comment type="similarity">
    <text evidence="7 8">Belongs to the tRNA nucleotidyltransferase/poly(A) polymerase family.</text>
</comment>
<dbReference type="SUPFAM" id="SSF81891">
    <property type="entry name" value="Poly A polymerase C-terminal region-like"/>
    <property type="match status" value="1"/>
</dbReference>
<dbReference type="EC" id="2.7.7.19" evidence="7"/>
<dbReference type="FunFam" id="3.30.460.10:FF:000035">
    <property type="entry name" value="Poly(A) polymerase I"/>
    <property type="match status" value="1"/>
</dbReference>
<evidence type="ECO:0000313" key="13">
    <source>
        <dbReference type="EMBL" id="SEK98080.1"/>
    </source>
</evidence>
<dbReference type="EMBL" id="FOAA01000007">
    <property type="protein sequence ID" value="SEK98080.1"/>
    <property type="molecule type" value="Genomic_DNA"/>
</dbReference>
<feature type="active site" evidence="7">
    <location>
        <position position="77"/>
    </location>
</feature>
<evidence type="ECO:0000256" key="8">
    <source>
        <dbReference type="RuleBase" id="RU003953"/>
    </source>
</evidence>
<dbReference type="GO" id="GO:1990817">
    <property type="term" value="F:poly(A) RNA polymerase activity"/>
    <property type="evidence" value="ECO:0007669"/>
    <property type="project" value="UniProtKB-UniRule"/>
</dbReference>
<feature type="region of interest" description="Disordered" evidence="9">
    <location>
        <begin position="438"/>
        <end position="461"/>
    </location>
</feature>
<dbReference type="InterPro" id="IPR052191">
    <property type="entry name" value="tRNA_ntf/polyA_polymerase_I"/>
</dbReference>
<gene>
    <name evidence="7" type="primary">pcnB</name>
    <name evidence="13" type="ORF">SAMN05444515_107132</name>
</gene>
<keyword evidence="1 7" id="KW-0507">mRNA processing</keyword>
<dbReference type="GO" id="GO:0003723">
    <property type="term" value="F:RNA binding"/>
    <property type="evidence" value="ECO:0007669"/>
    <property type="project" value="UniProtKB-UniRule"/>
</dbReference>
<reference evidence="14" key="1">
    <citation type="submission" date="2016-10" db="EMBL/GenBank/DDBJ databases">
        <authorList>
            <person name="Varghese N."/>
            <person name="Submissions S."/>
        </authorList>
    </citation>
    <scope>NUCLEOTIDE SEQUENCE [LARGE SCALE GENOMIC DNA]</scope>
    <source>
        <strain evidence="14">DSM 241</strain>
    </source>
</reference>
<dbReference type="OrthoDB" id="9805698at2"/>
<evidence type="ECO:0000259" key="12">
    <source>
        <dbReference type="Pfam" id="PF12627"/>
    </source>
</evidence>
<evidence type="ECO:0000256" key="3">
    <source>
        <dbReference type="ARBA" id="ARBA00022741"/>
    </source>
</evidence>
<feature type="region of interest" description="Disordered" evidence="9">
    <location>
        <begin position="1"/>
        <end position="27"/>
    </location>
</feature>
<protein>
    <recommendedName>
        <fullName evidence="7">Poly(A) polymerase I</fullName>
        <shortName evidence="7">PAP I</shortName>
        <ecNumber evidence="7">2.7.7.19</ecNumber>
    </recommendedName>
</protein>
<evidence type="ECO:0000313" key="14">
    <source>
        <dbReference type="Proteomes" id="UP000199256"/>
    </source>
</evidence>
<proteinExistence type="inferred from homology"/>
<dbReference type="HAMAP" id="MF_00957">
    <property type="entry name" value="PolyA_pol"/>
    <property type="match status" value="1"/>
</dbReference>
<dbReference type="STRING" id="1396821.SAMN05444515_107132"/>
<dbReference type="Gene3D" id="3.30.460.10">
    <property type="entry name" value="Beta Polymerase, domain 2"/>
    <property type="match status" value="1"/>
</dbReference>
<keyword evidence="5 7" id="KW-0694">RNA-binding</keyword>
<sequence>MHKSISITMTCVPEESRSNPPEQRSPRVYARAEHGISRANISDNALKVLYRLKDAGFRACLVGGGVRDLLLGREPKDFDVATDAHPEEVRKVFRNCRLIGRRFRLAHVYFGREIIEVATFRAPHEDSTDDPDLEADDAGSRQALVEDGRIIRDNVYGTIEQDAWRRDFSINALYYDINDFSVVDYTDGMEDLKDGVLRLIGDPEVRYREDPVRMLRAVRFAAKLGFRLDPAAEEGMVELGDLLEDVAPARLFDEVVKLFHGGHALQTFEMLRHYDLFQYLFPLTEESLEHEEQGFPITFVANALRNTDDRIQSGKGVNPAFLYAVLLWEPVRHLAERFMEDGVSELPALQRAGGQILAEQAQFISIPKRFSLPVREIWEMQPRFEIRQGVRPLKLITHPRFRAGYDFYCLRGRSGEALEDGCEWWTRLQEVNEAEQRRMVEAQGKSARSKRRRRRRKPAST</sequence>
<evidence type="ECO:0000256" key="6">
    <source>
        <dbReference type="ARBA" id="ARBA00023163"/>
    </source>
</evidence>
<evidence type="ECO:0000259" key="11">
    <source>
        <dbReference type="Pfam" id="PF12626"/>
    </source>
</evidence>